<dbReference type="CDD" id="cd03794">
    <property type="entry name" value="GT4_WbuB-like"/>
    <property type="match status" value="1"/>
</dbReference>
<dbReference type="NCBIfam" id="NF007640">
    <property type="entry name" value="PRK10307.1"/>
    <property type="match status" value="1"/>
</dbReference>
<feature type="region of interest" description="Disordered" evidence="1">
    <location>
        <begin position="1"/>
        <end position="20"/>
    </location>
</feature>
<sequence length="451" mass="48797">MESTARTEPPRHAHASGTAPQGQRLLLLSLNYSPELTGIGKYSGEMAESLAARGHELTVVCAPPHYPAWSVHAGHSAWRYSVDRSQPGLTVVRCPTWVPRRPGGAQRLLYQASFALSSLPVMLWTGWRWRPDVVWTVAPATLSAPVAWLTARLCGSKAWLHVQDLEFDAAFRLGLLRGQLLRQLCGLGERALLGSFDRVSTISRRMLRHLACKGVGLARSSLLPNWVDLEALDSARQTAAAAALRRQLGIAPGQKVALFSGTMNRKQGLHTLVQAAELLRHRDDIVFLLCGQGEMRPALEEAGRGLPQLRFIDLRPAHELGALLALADVHLLPQLREAADLVLPSKLGGMLASGRAIVAGVDADSEIATLVQHAGQCVQPESAQAFAMAIQSLCDDDAERLRLGEVARRLALTRLGRVAVMDALEAELFDLAGRGLREPAPGTVQAAEQVP</sequence>
<evidence type="ECO:0000259" key="2">
    <source>
        <dbReference type="Pfam" id="PF13579"/>
    </source>
</evidence>
<name>A0A437RED2_9BURK</name>
<keyword evidence="3" id="KW-0808">Transferase</keyword>
<reference evidence="3 4" key="1">
    <citation type="submission" date="2019-01" db="EMBL/GenBank/DDBJ databases">
        <authorList>
            <person name="Chen W.-M."/>
        </authorList>
    </citation>
    <scope>NUCLEOTIDE SEQUENCE [LARGE SCALE GENOMIC DNA]</scope>
    <source>
        <strain evidence="3 4">KYPY4</strain>
    </source>
</reference>
<evidence type="ECO:0000313" key="4">
    <source>
        <dbReference type="Proteomes" id="UP000285575"/>
    </source>
</evidence>
<dbReference type="Pfam" id="PF13579">
    <property type="entry name" value="Glyco_trans_4_4"/>
    <property type="match status" value="1"/>
</dbReference>
<dbReference type="Pfam" id="PF13692">
    <property type="entry name" value="Glyco_trans_1_4"/>
    <property type="match status" value="1"/>
</dbReference>
<dbReference type="InterPro" id="IPR050194">
    <property type="entry name" value="Glycosyltransferase_grp1"/>
</dbReference>
<dbReference type="SUPFAM" id="SSF53756">
    <property type="entry name" value="UDP-Glycosyltransferase/glycogen phosphorylase"/>
    <property type="match status" value="1"/>
</dbReference>
<dbReference type="Gene3D" id="3.40.50.2000">
    <property type="entry name" value="Glycogen Phosphorylase B"/>
    <property type="match status" value="2"/>
</dbReference>
<gene>
    <name evidence="3" type="primary">wcaI</name>
    <name evidence="3" type="ORF">EOE66_13205</name>
</gene>
<feature type="domain" description="Glycosyltransferase subfamily 4-like N-terminal" evidence="2">
    <location>
        <begin position="37"/>
        <end position="226"/>
    </location>
</feature>
<evidence type="ECO:0000313" key="3">
    <source>
        <dbReference type="EMBL" id="RVU45111.1"/>
    </source>
</evidence>
<keyword evidence="4" id="KW-1185">Reference proteome</keyword>
<dbReference type="Proteomes" id="UP000285575">
    <property type="component" value="Unassembled WGS sequence"/>
</dbReference>
<accession>A0A437RED2</accession>
<protein>
    <submittedName>
        <fullName evidence="3">Colanic acid biosynthesis glycosyltransferase WcaI</fullName>
    </submittedName>
</protein>
<dbReference type="GO" id="GO:0016757">
    <property type="term" value="F:glycosyltransferase activity"/>
    <property type="evidence" value="ECO:0007669"/>
    <property type="project" value="UniProtKB-ARBA"/>
</dbReference>
<comment type="caution">
    <text evidence="3">The sequence shown here is derived from an EMBL/GenBank/DDBJ whole genome shotgun (WGS) entry which is preliminary data.</text>
</comment>
<proteinExistence type="predicted"/>
<dbReference type="PANTHER" id="PTHR45947">
    <property type="entry name" value="SULFOQUINOVOSYL TRANSFERASE SQD2"/>
    <property type="match status" value="1"/>
</dbReference>
<dbReference type="PANTHER" id="PTHR45947:SF3">
    <property type="entry name" value="SULFOQUINOVOSYL TRANSFERASE SQD2"/>
    <property type="match status" value="1"/>
</dbReference>
<organism evidence="3 4">
    <name type="scientific">Rubrivivax rivuli</name>
    <dbReference type="NCBI Taxonomy" id="1862385"/>
    <lineage>
        <taxon>Bacteria</taxon>
        <taxon>Pseudomonadati</taxon>
        <taxon>Pseudomonadota</taxon>
        <taxon>Betaproteobacteria</taxon>
        <taxon>Burkholderiales</taxon>
        <taxon>Sphaerotilaceae</taxon>
        <taxon>Rubrivivax</taxon>
    </lineage>
</organism>
<evidence type="ECO:0000256" key="1">
    <source>
        <dbReference type="SAM" id="MobiDB-lite"/>
    </source>
</evidence>
<dbReference type="RefSeq" id="WP_128229183.1">
    <property type="nucleotide sequence ID" value="NZ_SACR01000004.1"/>
</dbReference>
<dbReference type="InterPro" id="IPR028098">
    <property type="entry name" value="Glyco_trans_4-like_N"/>
</dbReference>
<dbReference type="OrthoDB" id="9787293at2"/>
<dbReference type="EMBL" id="SACR01000004">
    <property type="protein sequence ID" value="RVU45111.1"/>
    <property type="molecule type" value="Genomic_DNA"/>
</dbReference>
<dbReference type="AlphaFoldDB" id="A0A437RED2"/>